<accession>A0A2V1IML3</accession>
<sequence length="825" mass="85783">MKTTPPPALRFPIGPLRDDGSVSRCHNLRPAAAGSSLVPVGPPRHLTSQVIPGARLLPGGVFCDSAGVLTLFFADDSGLLCFDGQEVYRPAGASGTPRCAVATGESLLLMTSEGEDPQMLSRDSLSGLWTTRSASELPPPLTIERTDQGLVSATIDARSLRGSYSSRSAGLTSADLASMQSALTEAYLAIGDRAVARRVFFQPVIARYRLRGADGRVIYTSQPVLLGPDSGPQLTGAAFSLSGGSLSEVAATTLTARTFSLRLRGSLDGLWARTISSVELQVSPQLHPLEENLRAAHTLGSFTATSAVLSLRLPGVHDSLASPAAPATLLSSQVAAVLARLDSGALETLGSARFDSAAGEWEGLENPWYADRRDCRADLKALRSVTGAPVKPLTPVGEAIRALSPPHVMNASVMGLSGDCIVAGGLSARRFSGSLPAEMAVKLDSGSGEVQPMAVKVVFADGSSVVRSAVGKSPAVSLLSPLLVYPSPDAVEMRLYCGRSVLRVSLRPDPSGSMAYWLHPSAAPVELTESLPAFVLPASAPVSRRFPGMLAVSTLASPLSPQAAVENAGSAPVAITAAVGGASGWDSESSRFYLFGQSGIQSLTVNSSRSRLTVRTLDPRPTSCSEAVCVISASVAAIAGGDLVSVSGRRVTTIRPSAGAVRLGYSGAADELWCFPAAASDPVTVTSPDGRVRFTRSCQPLASLLSHPPGLWGAGADGRLYDLTQELDEECEIAFAASVSVSPGAPSALWRRFVMPFRGQVGEGSVSLLGDNGCGGAYSDLLASYEIAGLLTHLPPVALHAPHRHRFTLSLTARVAVGDFRIGQY</sequence>
<protein>
    <submittedName>
        <fullName evidence="1">Uncharacterized protein</fullName>
    </submittedName>
</protein>
<name>A0A2V1IML3_9BACT</name>
<reference evidence="2" key="1">
    <citation type="submission" date="2018-02" db="EMBL/GenBank/DDBJ databases">
        <authorList>
            <person name="Clavel T."/>
            <person name="Strowig T."/>
        </authorList>
    </citation>
    <scope>NUCLEOTIDE SEQUENCE [LARGE SCALE GENOMIC DNA]</scope>
    <source>
        <strain evidence="2">DSM 103720</strain>
    </source>
</reference>
<evidence type="ECO:0000313" key="1">
    <source>
        <dbReference type="EMBL" id="PWB01894.1"/>
    </source>
</evidence>
<keyword evidence="2" id="KW-1185">Reference proteome</keyword>
<gene>
    <name evidence="1" type="ORF">C5O23_08095</name>
</gene>
<evidence type="ECO:0000313" key="2">
    <source>
        <dbReference type="Proteomes" id="UP000244905"/>
    </source>
</evidence>
<organism evidence="1 2">
    <name type="scientific">Duncaniella muris</name>
    <dbReference type="NCBI Taxonomy" id="2094150"/>
    <lineage>
        <taxon>Bacteria</taxon>
        <taxon>Pseudomonadati</taxon>
        <taxon>Bacteroidota</taxon>
        <taxon>Bacteroidia</taxon>
        <taxon>Bacteroidales</taxon>
        <taxon>Muribaculaceae</taxon>
        <taxon>Duncaniella</taxon>
    </lineage>
</organism>
<proteinExistence type="predicted"/>
<dbReference type="AlphaFoldDB" id="A0A2V1IML3"/>
<dbReference type="EMBL" id="PUEC01000017">
    <property type="protein sequence ID" value="PWB01894.1"/>
    <property type="molecule type" value="Genomic_DNA"/>
</dbReference>
<dbReference type="Proteomes" id="UP000244905">
    <property type="component" value="Unassembled WGS sequence"/>
</dbReference>
<dbReference type="RefSeq" id="WP_107032445.1">
    <property type="nucleotide sequence ID" value="NZ_CARXIO010000012.1"/>
</dbReference>
<comment type="caution">
    <text evidence="1">The sequence shown here is derived from an EMBL/GenBank/DDBJ whole genome shotgun (WGS) entry which is preliminary data.</text>
</comment>
<dbReference type="GeneID" id="82526305"/>